<gene>
    <name evidence="2" type="ORF">ACFSAH_00445</name>
</gene>
<protein>
    <submittedName>
        <fullName evidence="2">Alpha/beta hydrolase family protein</fullName>
        <ecNumber evidence="2">3.4.-.-</ecNumber>
    </submittedName>
</protein>
<dbReference type="Proteomes" id="UP001597118">
    <property type="component" value="Unassembled WGS sequence"/>
</dbReference>
<dbReference type="SUPFAM" id="SSF53474">
    <property type="entry name" value="alpha/beta-Hydrolases"/>
    <property type="match status" value="1"/>
</dbReference>
<dbReference type="PANTHER" id="PTHR22946:SF9">
    <property type="entry name" value="POLYKETIDE TRANSFERASE AF380"/>
    <property type="match status" value="1"/>
</dbReference>
<evidence type="ECO:0000313" key="2">
    <source>
        <dbReference type="EMBL" id="MFD1628320.1"/>
    </source>
</evidence>
<evidence type="ECO:0000313" key="3">
    <source>
        <dbReference type="Proteomes" id="UP001597118"/>
    </source>
</evidence>
<organism evidence="2 3">
    <name type="scientific">Pseudopedobacter beijingensis</name>
    <dbReference type="NCBI Taxonomy" id="1207056"/>
    <lineage>
        <taxon>Bacteria</taxon>
        <taxon>Pseudomonadati</taxon>
        <taxon>Bacteroidota</taxon>
        <taxon>Sphingobacteriia</taxon>
        <taxon>Sphingobacteriales</taxon>
        <taxon>Sphingobacteriaceae</taxon>
        <taxon>Pseudopedobacter</taxon>
    </lineage>
</organism>
<dbReference type="InterPro" id="IPR050261">
    <property type="entry name" value="FrsA_esterase"/>
</dbReference>
<comment type="caution">
    <text evidence="2">The sequence shown here is derived from an EMBL/GenBank/DDBJ whole genome shotgun (WGS) entry which is preliminary data.</text>
</comment>
<reference evidence="3" key="1">
    <citation type="journal article" date="2019" name="Int. J. Syst. Evol. Microbiol.">
        <title>The Global Catalogue of Microorganisms (GCM) 10K type strain sequencing project: providing services to taxonomists for standard genome sequencing and annotation.</title>
        <authorList>
            <consortium name="The Broad Institute Genomics Platform"/>
            <consortium name="The Broad Institute Genome Sequencing Center for Infectious Disease"/>
            <person name="Wu L."/>
            <person name="Ma J."/>
        </authorList>
    </citation>
    <scope>NUCLEOTIDE SEQUENCE [LARGE SCALE GENOMIC DNA]</scope>
    <source>
        <strain evidence="3">CCUG 53762</strain>
    </source>
</reference>
<name>A0ABW4I6J9_9SPHI</name>
<dbReference type="GO" id="GO:0016787">
    <property type="term" value="F:hydrolase activity"/>
    <property type="evidence" value="ECO:0007669"/>
    <property type="project" value="UniProtKB-KW"/>
</dbReference>
<dbReference type="InterPro" id="IPR029058">
    <property type="entry name" value="AB_hydrolase_fold"/>
</dbReference>
<keyword evidence="1 2" id="KW-0378">Hydrolase</keyword>
<dbReference type="EC" id="3.4.-.-" evidence="2"/>
<evidence type="ECO:0000256" key="1">
    <source>
        <dbReference type="ARBA" id="ARBA00022801"/>
    </source>
</evidence>
<dbReference type="EMBL" id="JBHUDG010000001">
    <property type="protein sequence ID" value="MFD1628320.1"/>
    <property type="molecule type" value="Genomic_DNA"/>
</dbReference>
<keyword evidence="3" id="KW-1185">Reference proteome</keyword>
<sequence length="385" mass="44035">MKHYRTIMKSHFGFWAIIFGLFFIFHTRGYAQDYKSLISVDDEKKRLDSYELELEAYLKHYLIDEYPARAQQLWNRDYSSIPAYIRSVQPNVLRWKDVVIKPPMLRKSGEIKRTAYNFEGLAGEWIELPLGNISAKGILVMPKNASKNKPVPLVIVQHGAGSSPERPFTADGKSYYAYAKTLVEAGFAVLSPLNLRDISKRNNIERYTRLANISLPGIEFSRTQNLLDEVLKDDRIDGERIGMWGVSLGGMATMFWMSLDSRIKAGVVSAWFNNRINKMAIEDDKWSNFAKYGEEYAYLTGWLTEFSENDLVSMVCPRPMQIQHGKKDNIAYWPDIIKEFKASKVHYDKLGLANGMELVLHEGGHEAKVAEGLSFLKKHLGKSSN</sequence>
<dbReference type="PANTHER" id="PTHR22946">
    <property type="entry name" value="DIENELACTONE HYDROLASE DOMAIN-CONTAINING PROTEIN-RELATED"/>
    <property type="match status" value="1"/>
</dbReference>
<dbReference type="RefSeq" id="WP_379660707.1">
    <property type="nucleotide sequence ID" value="NZ_JBHUDG010000001.1"/>
</dbReference>
<proteinExistence type="predicted"/>
<accession>A0ABW4I6J9</accession>
<dbReference type="Gene3D" id="3.40.50.1820">
    <property type="entry name" value="alpha/beta hydrolase"/>
    <property type="match status" value="1"/>
</dbReference>